<feature type="compositionally biased region" description="Polar residues" evidence="4">
    <location>
        <begin position="155"/>
        <end position="170"/>
    </location>
</feature>
<dbReference type="InterPro" id="IPR001739">
    <property type="entry name" value="Methyl_CpG_DNA-bd"/>
</dbReference>
<evidence type="ECO:0000256" key="3">
    <source>
        <dbReference type="SAM" id="Coils"/>
    </source>
</evidence>
<dbReference type="SMART" id="SM00391">
    <property type="entry name" value="MBD"/>
    <property type="match status" value="1"/>
</dbReference>
<feature type="domain" description="MBD" evidence="6">
    <location>
        <begin position="788"/>
        <end position="863"/>
    </location>
</feature>
<dbReference type="InterPro" id="IPR016177">
    <property type="entry name" value="DNA-bd_dom_sf"/>
</dbReference>
<dbReference type="GO" id="GO:0005634">
    <property type="term" value="C:nucleus"/>
    <property type="evidence" value="ECO:0007669"/>
    <property type="project" value="UniProtKB-SubCell"/>
</dbReference>
<dbReference type="Ensembl" id="ENSEEET00000047217.2">
    <property type="protein sequence ID" value="ENSEEEP00000046705.2"/>
    <property type="gene ID" value="ENSEEEG00000021996.2"/>
</dbReference>
<dbReference type="InterPro" id="IPR018501">
    <property type="entry name" value="DDT_dom"/>
</dbReference>
<dbReference type="STRING" id="8005.ENSEEEP00000046705"/>
<dbReference type="Gene3D" id="3.30.890.10">
    <property type="entry name" value="Methyl-cpg-binding Protein 2, Chain A"/>
    <property type="match status" value="1"/>
</dbReference>
<evidence type="ECO:0000256" key="2">
    <source>
        <dbReference type="ARBA" id="ARBA00023242"/>
    </source>
</evidence>
<feature type="compositionally biased region" description="Low complexity" evidence="4">
    <location>
        <begin position="250"/>
        <end position="270"/>
    </location>
</feature>
<organism evidence="7 8">
    <name type="scientific">Electrophorus electricus</name>
    <name type="common">Electric eel</name>
    <name type="synonym">Gymnotus electricus</name>
    <dbReference type="NCBI Taxonomy" id="8005"/>
    <lineage>
        <taxon>Eukaryota</taxon>
        <taxon>Metazoa</taxon>
        <taxon>Chordata</taxon>
        <taxon>Craniata</taxon>
        <taxon>Vertebrata</taxon>
        <taxon>Euteleostomi</taxon>
        <taxon>Actinopterygii</taxon>
        <taxon>Neopterygii</taxon>
        <taxon>Teleostei</taxon>
        <taxon>Ostariophysi</taxon>
        <taxon>Gymnotiformes</taxon>
        <taxon>Gymnotoidei</taxon>
        <taxon>Gymnotidae</taxon>
        <taxon>Electrophorus</taxon>
    </lineage>
</organism>
<dbReference type="SUPFAM" id="SSF54171">
    <property type="entry name" value="DNA-binding domain"/>
    <property type="match status" value="1"/>
</dbReference>
<comment type="subcellular location">
    <subcellularLocation>
        <location evidence="1">Nucleus</location>
    </subcellularLocation>
</comment>
<dbReference type="Pfam" id="PF02791">
    <property type="entry name" value="DDT"/>
    <property type="match status" value="1"/>
</dbReference>
<feature type="compositionally biased region" description="Pro residues" evidence="4">
    <location>
        <begin position="416"/>
        <end position="438"/>
    </location>
</feature>
<dbReference type="GeneTree" id="ENSGT00940000155359"/>
<evidence type="ECO:0000313" key="8">
    <source>
        <dbReference type="Proteomes" id="UP000314983"/>
    </source>
</evidence>
<evidence type="ECO:0000256" key="1">
    <source>
        <dbReference type="ARBA" id="ARBA00004123"/>
    </source>
</evidence>
<evidence type="ECO:0008006" key="9">
    <source>
        <dbReference type="Google" id="ProtNLM"/>
    </source>
</evidence>
<protein>
    <recommendedName>
        <fullName evidence="9">Bromodomain adjacent to zinc finger domain, 2Ba</fullName>
    </recommendedName>
</protein>
<dbReference type="PANTHER" id="PTHR45915:SF1">
    <property type="entry name" value="BROMODOMAIN ADJACENT TO ZINC FINGER DOMAIN PROTEIN 2B"/>
    <property type="match status" value="1"/>
</dbReference>
<evidence type="ECO:0000259" key="5">
    <source>
        <dbReference type="PROSITE" id="PS50827"/>
    </source>
</evidence>
<evidence type="ECO:0000256" key="4">
    <source>
        <dbReference type="SAM" id="MobiDB-lite"/>
    </source>
</evidence>
<keyword evidence="2" id="KW-0539">Nucleus</keyword>
<reference evidence="7" key="4">
    <citation type="submission" date="2025-08" db="UniProtKB">
        <authorList>
            <consortium name="Ensembl"/>
        </authorList>
    </citation>
    <scope>IDENTIFICATION</scope>
</reference>
<feature type="coiled-coil region" evidence="3">
    <location>
        <begin position="930"/>
        <end position="1043"/>
    </location>
</feature>
<feature type="region of interest" description="Disordered" evidence="4">
    <location>
        <begin position="1250"/>
        <end position="1315"/>
    </location>
</feature>
<dbReference type="PROSITE" id="PS50982">
    <property type="entry name" value="MBD"/>
    <property type="match status" value="1"/>
</dbReference>
<evidence type="ECO:0000259" key="6">
    <source>
        <dbReference type="PROSITE" id="PS50982"/>
    </source>
</evidence>
<dbReference type="Pfam" id="PF01429">
    <property type="entry name" value="MBD"/>
    <property type="match status" value="1"/>
</dbReference>
<feature type="domain" description="DDT" evidence="5">
    <location>
        <begin position="1076"/>
        <end position="1140"/>
    </location>
</feature>
<reference evidence="8" key="1">
    <citation type="journal article" date="2014" name="Science">
        <title>Nonhuman genetics. Genomic basis for the convergent evolution of electric organs.</title>
        <authorList>
            <person name="Gallant J.R."/>
            <person name="Traeger L.L."/>
            <person name="Volkening J.D."/>
            <person name="Moffett H."/>
            <person name="Chen P.H."/>
            <person name="Novina C.D."/>
            <person name="Phillips G.N.Jr."/>
            <person name="Anand R."/>
            <person name="Wells G.B."/>
            <person name="Pinch M."/>
            <person name="Guth R."/>
            <person name="Unguez G.A."/>
            <person name="Albert J.S."/>
            <person name="Zakon H.H."/>
            <person name="Samanta M.P."/>
            <person name="Sussman M.R."/>
        </authorList>
    </citation>
    <scope>NUCLEOTIDE SEQUENCE [LARGE SCALE GENOMIC DNA]</scope>
</reference>
<dbReference type="Proteomes" id="UP000314983">
    <property type="component" value="Chromosome 1"/>
</dbReference>
<dbReference type="GO" id="GO:0000785">
    <property type="term" value="C:chromatin"/>
    <property type="evidence" value="ECO:0007669"/>
    <property type="project" value="TreeGrafter"/>
</dbReference>
<feature type="region of interest" description="Disordered" evidence="4">
    <location>
        <begin position="565"/>
        <end position="622"/>
    </location>
</feature>
<feature type="region of interest" description="Disordered" evidence="4">
    <location>
        <begin position="1"/>
        <end position="37"/>
    </location>
</feature>
<gene>
    <name evidence="7" type="primary">baz2ba</name>
</gene>
<dbReference type="PANTHER" id="PTHR45915">
    <property type="entry name" value="TRANSCRIPTION INTERMEDIARY FACTOR"/>
    <property type="match status" value="1"/>
</dbReference>
<dbReference type="PROSITE" id="PS50827">
    <property type="entry name" value="DDT"/>
    <property type="match status" value="1"/>
</dbReference>
<reference evidence="7" key="3">
    <citation type="submission" date="2020-05" db="EMBL/GenBank/DDBJ databases">
        <title>Electrophorus electricus (electric eel) genome, fEleEle1, primary haplotype.</title>
        <authorList>
            <person name="Myers G."/>
            <person name="Meyer A."/>
            <person name="Fedrigo O."/>
            <person name="Formenti G."/>
            <person name="Rhie A."/>
            <person name="Tracey A."/>
            <person name="Sims Y."/>
            <person name="Jarvis E.D."/>
        </authorList>
    </citation>
    <scope>NUCLEOTIDE SEQUENCE [LARGE SCALE GENOMIC DNA]</scope>
</reference>
<feature type="compositionally biased region" description="Low complexity" evidence="4">
    <location>
        <begin position="19"/>
        <end position="37"/>
    </location>
</feature>
<feature type="compositionally biased region" description="Polar residues" evidence="4">
    <location>
        <begin position="9"/>
        <end position="18"/>
    </location>
</feature>
<feature type="compositionally biased region" description="Acidic residues" evidence="4">
    <location>
        <begin position="271"/>
        <end position="295"/>
    </location>
</feature>
<feature type="region of interest" description="Disordered" evidence="4">
    <location>
        <begin position="155"/>
        <end position="461"/>
    </location>
</feature>
<feature type="compositionally biased region" description="Acidic residues" evidence="4">
    <location>
        <begin position="1286"/>
        <end position="1309"/>
    </location>
</feature>
<feature type="region of interest" description="Disordered" evidence="4">
    <location>
        <begin position="649"/>
        <end position="720"/>
    </location>
</feature>
<reference evidence="7" key="5">
    <citation type="submission" date="2025-09" db="UniProtKB">
        <authorList>
            <consortium name="Ensembl"/>
        </authorList>
    </citation>
    <scope>IDENTIFICATION</scope>
</reference>
<keyword evidence="8" id="KW-1185">Reference proteome</keyword>
<feature type="compositionally biased region" description="Acidic residues" evidence="4">
    <location>
        <begin position="660"/>
        <end position="692"/>
    </location>
</feature>
<accession>A0A4W4H5C0</accession>
<dbReference type="GO" id="GO:0003677">
    <property type="term" value="F:DNA binding"/>
    <property type="evidence" value="ECO:0007669"/>
    <property type="project" value="InterPro"/>
</dbReference>
<feature type="compositionally biased region" description="Low complexity" evidence="4">
    <location>
        <begin position="384"/>
        <end position="415"/>
    </location>
</feature>
<feature type="compositionally biased region" description="Basic and acidic residues" evidence="4">
    <location>
        <begin position="649"/>
        <end position="659"/>
    </location>
</feature>
<proteinExistence type="predicted"/>
<keyword evidence="3" id="KW-0175">Coiled coil</keyword>
<dbReference type="OMA" id="NTHSHNL"/>
<sequence>MESGERLASPSSTPVSLHTTASSSSTSSSASPASNTKSSLNHVAAASLTACGPLFGVAGSDQPFSVSSVPSVPSAFPVMAHPAFGILSPATGRPEFGSLGPLGVTAALTAHPQLGAFSEWWRAAEAHGRSPAAFFPPFLGLPPLFAPPLQNHEATPYTSKTLSKSSQSCKGVNGAMNGSAVSPSTTKGGVPTSASPSPAPRPPERSRTPGSKPRPRKATHHSNSMGELQDKPSQKLKEKKPRKKQGEGSGMSDSESGSSLDTDSDGVSSSDLDDLGEEEEDDDDDQSKDTEESDSEKEGQRKKNAKVTAPTAGLSEQDSPRPAEARNLREALRRSTPSPPAARPRDRAAQPTSVIQSTGLALNAKPRPLPPMAQSRCHASPQHLSTSPKPPTAAAKPLLSSQQPLPLSLCSSPKPLSVPSPPIPLPLSSSPRPPPLTPSPRAQSLGSACKPKATPMDAASSRKLLENSLSHIADYRLKQSFLLQDQEFTLQVRKQQDVYSSSSKSAALHSSSSSPCSSLLSSLLPHKLTSGRTVPPAARSVPPLPRGLLLPQSLLDLNKANGAIQSAEAPQDTPLALTTKPRPDLPVNLSTGSRKDGPAVTPAPGPPGRPRASRKSKTPKPLEAWKEVSQNHLAQPLADLFHRGAGERGLEFLGGKDSDESADDDDDDDDVDDEEEDEEDSDDSLSESDSNSDSELNGSGSGKRKSPGTTETEGEKTPMKLGKGLSLLAASTNHGLPDISPLNLQVIKPSGVATPTIISSSAGLTYHSPPCSSYSVGTSPGFGKRKRVMNEDDLKIPLEMGWRRETRIKTVGGRLQGDVAYYAPCGKRLRQYPDVVKGLQWSLLREEEIAPRIRAMEGRRGRPPNAERQQRGAEGEGSASRRRKGRPPNVGHTDFPSPSEAKLLRKLEAQEIARQAAQMKLMRKLEKQALARAAKEARKQQAIMAAEERRKQKEQIKILKQQEKIKRIQQLRMEKELRAQQILEAKRKKREEAANARILEAEKRLKVSVCVCVCERERLKQEKRDEKRLNKERKLELRRLEMEMIRELKKPNEDMCLTDHKPLPEFSRIPGLVLPGQVFSDCLMVVQFLRAFGKVLRMEVSEVPTLGALQEGLLNLGNGMGQVQDLLVRLLSSAVCDPGLPPGHRAKSILGDHLTNIGLNRDNVSEVLQQYMEAHCSHSGQLADITLSLKTKAFQAHTPAQKASVLAFLVNELACSKSVVSEIDKSLDQMTVLRKDECIVEGKLKKLKTIHGKRTGKREGGTGGEEPQVSGTPSTGTKRKRKGGDSDEDEDEEDDSDEAGEDDEEEEEEEVKKGKKIEMCDEVRFACSSRT</sequence>
<reference evidence="8" key="2">
    <citation type="journal article" date="2017" name="Sci. Adv.">
        <title>A tail of two voltages: Proteomic comparison of the three electric organs of the electric eel.</title>
        <authorList>
            <person name="Traeger L.L."/>
            <person name="Sabat G."/>
            <person name="Barrett-Wilt G.A."/>
            <person name="Wells G.B."/>
            <person name="Sussman M.R."/>
        </authorList>
    </citation>
    <scope>NUCLEOTIDE SEQUENCE [LARGE SCALE GENOMIC DNA]</scope>
</reference>
<feature type="region of interest" description="Disordered" evidence="4">
    <location>
        <begin position="855"/>
        <end position="899"/>
    </location>
</feature>
<evidence type="ECO:0000313" key="7">
    <source>
        <dbReference type="Ensembl" id="ENSEEEP00000046705.2"/>
    </source>
</evidence>
<dbReference type="SMART" id="SM00571">
    <property type="entry name" value="DDT"/>
    <property type="match status" value="1"/>
</dbReference>
<name>A0A4W4H5C0_ELEEL</name>
<feature type="compositionally biased region" description="Basic and acidic residues" evidence="4">
    <location>
        <begin position="318"/>
        <end position="333"/>
    </location>
</feature>